<dbReference type="Proteomes" id="UP000028981">
    <property type="component" value="Unassembled WGS sequence"/>
</dbReference>
<dbReference type="SUPFAM" id="SSF53850">
    <property type="entry name" value="Periplasmic binding protein-like II"/>
    <property type="match status" value="1"/>
</dbReference>
<dbReference type="PANTHER" id="PTHR30290">
    <property type="entry name" value="PERIPLASMIC BINDING COMPONENT OF ABC TRANSPORTER"/>
    <property type="match status" value="1"/>
</dbReference>
<evidence type="ECO:0000256" key="1">
    <source>
        <dbReference type="ARBA" id="ARBA00004418"/>
    </source>
</evidence>
<protein>
    <submittedName>
        <fullName evidence="4">Peptide ABC transporter substrate-binding protein</fullName>
    </submittedName>
</protein>
<evidence type="ECO:0000313" key="5">
    <source>
        <dbReference type="Proteomes" id="UP000028981"/>
    </source>
</evidence>
<dbReference type="EMBL" id="JQGC01000001">
    <property type="protein sequence ID" value="KFL32860.1"/>
    <property type="molecule type" value="Genomic_DNA"/>
</dbReference>
<dbReference type="RefSeq" id="WP_035078115.1">
    <property type="nucleotide sequence ID" value="NZ_JQGC01000001.1"/>
</dbReference>
<dbReference type="GO" id="GO:0030288">
    <property type="term" value="C:outer membrane-bounded periplasmic space"/>
    <property type="evidence" value="ECO:0007669"/>
    <property type="project" value="UniProtKB-ARBA"/>
</dbReference>
<dbReference type="Pfam" id="PF00496">
    <property type="entry name" value="SBP_bac_5"/>
    <property type="match status" value="1"/>
</dbReference>
<dbReference type="STRING" id="46914.JP75_01595"/>
<dbReference type="OrthoDB" id="9803988at2"/>
<evidence type="ECO:0000259" key="3">
    <source>
        <dbReference type="Pfam" id="PF00496"/>
    </source>
</evidence>
<reference evidence="4 5" key="1">
    <citation type="submission" date="2014-08" db="EMBL/GenBank/DDBJ databases">
        <authorList>
            <person name="Hassan Y.I."/>
            <person name="Lepp D."/>
            <person name="Zhou T."/>
        </authorList>
    </citation>
    <scope>NUCLEOTIDE SEQUENCE [LARGE SCALE GENOMIC DNA]</scope>
    <source>
        <strain evidence="4 5">IFO13584</strain>
    </source>
</reference>
<accession>A0A087M7K7</accession>
<dbReference type="Gene3D" id="3.10.105.10">
    <property type="entry name" value="Dipeptide-binding Protein, Domain 3"/>
    <property type="match status" value="1"/>
</dbReference>
<evidence type="ECO:0000313" key="4">
    <source>
        <dbReference type="EMBL" id="KFL32860.1"/>
    </source>
</evidence>
<comment type="similarity">
    <text evidence="2">Belongs to the bacterial solute-binding protein 5 family.</text>
</comment>
<dbReference type="GO" id="GO:0015833">
    <property type="term" value="P:peptide transport"/>
    <property type="evidence" value="ECO:0007669"/>
    <property type="project" value="TreeGrafter"/>
</dbReference>
<keyword evidence="5" id="KW-1185">Reference proteome</keyword>
<sequence>MPQNKSSFDLSRRQFIAGAAGLGLTTLASGLIVPSAFAQEATPKRGGVLKLGIGGGSTTDNFDIRVLRDWVPVNQAYMTFNGLVEIDKDNMVQPELFESWEPSVDAKEWTFKIRQGVTFHNGKTLTAEDILYSLNLHRGEASTSAARSTAGQFADVVKVSDSEIKIVLDSGNADLPYILSDYHFLIVPEGFEDWTKPIGTGPFVLESYEPGVRARFIRNESYWKPDTAWVDAVEVIVINDIAARTNAMMSGQVHAINQLDFKTVDLLKRNPNLEVVQSAGGQHFTFLMDCTQGVYADNNVRMAIKYAIDREQLLTTALRGYGKLGNDHPIPVTDPFYAADLPQRAYDPEKSKFYLKEAGLDSLNIELSASDAAFSGAVDAAAIFQGTAAASGITLSIKREPSDGYWSNVWMKAPFSMGYWGGRPTADQMLTIAYSSTSAQNDTHWKNEAFDAKLIEARALLDNAKRKEIYAELQQMISDDGGAMIPMFGDYLDAVSTKLGGVTTHPMFNFMGARLAEKVWLEA</sequence>
<dbReference type="Gene3D" id="3.90.76.10">
    <property type="entry name" value="Dipeptide-binding Protein, Domain 1"/>
    <property type="match status" value="1"/>
</dbReference>
<organism evidence="4 5">
    <name type="scientific">Devosia riboflavina</name>
    <dbReference type="NCBI Taxonomy" id="46914"/>
    <lineage>
        <taxon>Bacteria</taxon>
        <taxon>Pseudomonadati</taxon>
        <taxon>Pseudomonadota</taxon>
        <taxon>Alphaproteobacteria</taxon>
        <taxon>Hyphomicrobiales</taxon>
        <taxon>Devosiaceae</taxon>
        <taxon>Devosia</taxon>
    </lineage>
</organism>
<dbReference type="CDD" id="cd08503">
    <property type="entry name" value="PBP2_NikA_DppA_OppA_like_17"/>
    <property type="match status" value="1"/>
</dbReference>
<dbReference type="GO" id="GO:1904680">
    <property type="term" value="F:peptide transmembrane transporter activity"/>
    <property type="evidence" value="ECO:0007669"/>
    <property type="project" value="TreeGrafter"/>
</dbReference>
<name>A0A087M7K7_9HYPH</name>
<proteinExistence type="inferred from homology"/>
<dbReference type="InterPro" id="IPR000914">
    <property type="entry name" value="SBP_5_dom"/>
</dbReference>
<feature type="domain" description="Solute-binding protein family 5" evidence="3">
    <location>
        <begin position="92"/>
        <end position="438"/>
    </location>
</feature>
<dbReference type="InterPro" id="IPR006311">
    <property type="entry name" value="TAT_signal"/>
</dbReference>
<dbReference type="Gene3D" id="3.40.190.10">
    <property type="entry name" value="Periplasmic binding protein-like II"/>
    <property type="match status" value="1"/>
</dbReference>
<gene>
    <name evidence="4" type="ORF">JP75_01595</name>
</gene>
<dbReference type="InterPro" id="IPR030678">
    <property type="entry name" value="Peptide/Ni-bd"/>
</dbReference>
<comment type="caution">
    <text evidence="4">The sequence shown here is derived from an EMBL/GenBank/DDBJ whole genome shotgun (WGS) entry which is preliminary data.</text>
</comment>
<dbReference type="GO" id="GO:0043190">
    <property type="term" value="C:ATP-binding cassette (ABC) transporter complex"/>
    <property type="evidence" value="ECO:0007669"/>
    <property type="project" value="InterPro"/>
</dbReference>
<comment type="subcellular location">
    <subcellularLocation>
        <location evidence="1">Periplasm</location>
    </subcellularLocation>
</comment>
<dbReference type="InterPro" id="IPR039424">
    <property type="entry name" value="SBP_5"/>
</dbReference>
<evidence type="ECO:0000256" key="2">
    <source>
        <dbReference type="ARBA" id="ARBA00005695"/>
    </source>
</evidence>
<dbReference type="PIRSF" id="PIRSF002741">
    <property type="entry name" value="MppA"/>
    <property type="match status" value="1"/>
</dbReference>
<dbReference type="AlphaFoldDB" id="A0A087M7K7"/>
<dbReference type="PROSITE" id="PS51318">
    <property type="entry name" value="TAT"/>
    <property type="match status" value="1"/>
</dbReference>